<feature type="compositionally biased region" description="Basic and acidic residues" evidence="2">
    <location>
        <begin position="217"/>
        <end position="260"/>
    </location>
</feature>
<dbReference type="EMBL" id="MU006228">
    <property type="protein sequence ID" value="KAF2825104.1"/>
    <property type="molecule type" value="Genomic_DNA"/>
</dbReference>
<feature type="compositionally biased region" description="Polar residues" evidence="2">
    <location>
        <begin position="64"/>
        <end position="73"/>
    </location>
</feature>
<evidence type="ECO:0000313" key="4">
    <source>
        <dbReference type="Proteomes" id="UP000799424"/>
    </source>
</evidence>
<name>A0A6A6ZX80_9PLEO</name>
<feature type="compositionally biased region" description="Low complexity" evidence="2">
    <location>
        <begin position="54"/>
        <end position="63"/>
    </location>
</feature>
<feature type="coiled-coil region" evidence="1">
    <location>
        <begin position="312"/>
        <end position="339"/>
    </location>
</feature>
<dbReference type="Proteomes" id="UP000799424">
    <property type="component" value="Unassembled WGS sequence"/>
</dbReference>
<feature type="region of interest" description="Disordered" evidence="2">
    <location>
        <begin position="52"/>
        <end position="83"/>
    </location>
</feature>
<proteinExistence type="predicted"/>
<accession>A0A6A6ZX80</accession>
<dbReference type="AlphaFoldDB" id="A0A6A6ZX80"/>
<feature type="region of interest" description="Disordered" evidence="2">
    <location>
        <begin position="210"/>
        <end position="261"/>
    </location>
</feature>
<evidence type="ECO:0000256" key="2">
    <source>
        <dbReference type="SAM" id="MobiDB-lite"/>
    </source>
</evidence>
<organism evidence="3 4">
    <name type="scientific">Ophiobolus disseminans</name>
    <dbReference type="NCBI Taxonomy" id="1469910"/>
    <lineage>
        <taxon>Eukaryota</taxon>
        <taxon>Fungi</taxon>
        <taxon>Dikarya</taxon>
        <taxon>Ascomycota</taxon>
        <taxon>Pezizomycotina</taxon>
        <taxon>Dothideomycetes</taxon>
        <taxon>Pleosporomycetidae</taxon>
        <taxon>Pleosporales</taxon>
        <taxon>Pleosporineae</taxon>
        <taxon>Phaeosphaeriaceae</taxon>
        <taxon>Ophiobolus</taxon>
    </lineage>
</organism>
<gene>
    <name evidence="3" type="ORF">CC86DRAFT_456392</name>
</gene>
<keyword evidence="4" id="KW-1185">Reference proteome</keyword>
<evidence type="ECO:0000313" key="3">
    <source>
        <dbReference type="EMBL" id="KAF2825104.1"/>
    </source>
</evidence>
<protein>
    <submittedName>
        <fullName evidence="3">Uncharacterized protein</fullName>
    </submittedName>
</protein>
<keyword evidence="1" id="KW-0175">Coiled coil</keyword>
<sequence>MDAAIDAETDAAIELYGVWRLGITMAERDVWERRRTYWKHQKRVCMDKNCNLESSSSTTQQSSDPATSNSGLGNSVLKKKSTGTNVQSGTFSTYLNVESSHDGEKPVLGAFPLSPWAVFQLQLSPINSLLRTPGRAQDIGAPFCGDLGENHQGYNAIFEDLPSRAPVPRSSATLGQPAEYLDNVEFNVTYLCGPPSVRNKETEMTGGVGPVGTLDEFGDHPPVEAEELESKKQKAAEKKEKEEKEAKLRKQAKEDLEKSNARRRHMLEEEINDELLLEWLSQTRQNAPAAGYEFPDGIPGWNQIARERGQLIRNAIAILDDFELEKEAAEDSVDDSDEDRIWRSIPDLLELKQEAKKKFPACIPWDELNEKERDRVERALSLIDVQHEALEARRQRTSHRQARRTYRRFMLRSKWRPRQND</sequence>
<reference evidence="3" key="1">
    <citation type="journal article" date="2020" name="Stud. Mycol.">
        <title>101 Dothideomycetes genomes: a test case for predicting lifestyles and emergence of pathogens.</title>
        <authorList>
            <person name="Haridas S."/>
            <person name="Albert R."/>
            <person name="Binder M."/>
            <person name="Bloem J."/>
            <person name="Labutti K."/>
            <person name="Salamov A."/>
            <person name="Andreopoulos B."/>
            <person name="Baker S."/>
            <person name="Barry K."/>
            <person name="Bills G."/>
            <person name="Bluhm B."/>
            <person name="Cannon C."/>
            <person name="Castanera R."/>
            <person name="Culley D."/>
            <person name="Daum C."/>
            <person name="Ezra D."/>
            <person name="Gonzalez J."/>
            <person name="Henrissat B."/>
            <person name="Kuo A."/>
            <person name="Liang C."/>
            <person name="Lipzen A."/>
            <person name="Lutzoni F."/>
            <person name="Magnuson J."/>
            <person name="Mondo S."/>
            <person name="Nolan M."/>
            <person name="Ohm R."/>
            <person name="Pangilinan J."/>
            <person name="Park H.-J."/>
            <person name="Ramirez L."/>
            <person name="Alfaro M."/>
            <person name="Sun H."/>
            <person name="Tritt A."/>
            <person name="Yoshinaga Y."/>
            <person name="Zwiers L.-H."/>
            <person name="Turgeon B."/>
            <person name="Goodwin S."/>
            <person name="Spatafora J."/>
            <person name="Crous P."/>
            <person name="Grigoriev I."/>
        </authorList>
    </citation>
    <scope>NUCLEOTIDE SEQUENCE</scope>
    <source>
        <strain evidence="3">CBS 113818</strain>
    </source>
</reference>
<evidence type="ECO:0000256" key="1">
    <source>
        <dbReference type="SAM" id="Coils"/>
    </source>
</evidence>